<dbReference type="CDD" id="cd18095">
    <property type="entry name" value="SpoU-like_rRNA-MTase"/>
    <property type="match status" value="1"/>
</dbReference>
<dbReference type="InterPro" id="IPR029064">
    <property type="entry name" value="Ribosomal_eL30-like_sf"/>
</dbReference>
<keyword evidence="2 4" id="KW-0808">Transferase</keyword>
<dbReference type="GO" id="GO:0003723">
    <property type="term" value="F:RNA binding"/>
    <property type="evidence" value="ECO:0007669"/>
    <property type="project" value="InterPro"/>
</dbReference>
<evidence type="ECO:0000313" key="5">
    <source>
        <dbReference type="Proteomes" id="UP000545507"/>
    </source>
</evidence>
<dbReference type="SUPFAM" id="SSF75217">
    <property type="entry name" value="alpha/beta knot"/>
    <property type="match status" value="1"/>
</dbReference>
<dbReference type="Gene3D" id="3.40.1280.10">
    <property type="match status" value="1"/>
</dbReference>
<evidence type="ECO:0000256" key="1">
    <source>
        <dbReference type="ARBA" id="ARBA00022603"/>
    </source>
</evidence>
<dbReference type="Gene3D" id="3.30.1330.30">
    <property type="match status" value="1"/>
</dbReference>
<dbReference type="Proteomes" id="UP000545507">
    <property type="component" value="Unassembled WGS sequence"/>
</dbReference>
<dbReference type="GO" id="GO:0006396">
    <property type="term" value="P:RNA processing"/>
    <property type="evidence" value="ECO:0007669"/>
    <property type="project" value="InterPro"/>
</dbReference>
<dbReference type="RefSeq" id="WP_177134983.1">
    <property type="nucleotide sequence ID" value="NZ_VYGV01000006.1"/>
</dbReference>
<keyword evidence="5" id="KW-1185">Reference proteome</keyword>
<dbReference type="InterPro" id="IPR001537">
    <property type="entry name" value="SpoU_MeTrfase"/>
</dbReference>
<evidence type="ECO:0000313" key="4">
    <source>
        <dbReference type="EMBL" id="NWF45232.1"/>
    </source>
</evidence>
<dbReference type="PANTHER" id="PTHR43191:SF2">
    <property type="entry name" value="RRNA METHYLTRANSFERASE 3, MITOCHONDRIAL"/>
    <property type="match status" value="1"/>
</dbReference>
<accession>A0A7Y8GUT4</accession>
<reference evidence="4 5" key="1">
    <citation type="submission" date="2019-09" db="EMBL/GenBank/DDBJ databases">
        <title>Hydrogenophaga aromatica sp. nov., isolated from a para-xylene-degrading enrichment culture.</title>
        <authorList>
            <person name="Tancsics A."/>
            <person name="Banerjee S."/>
        </authorList>
    </citation>
    <scope>NUCLEOTIDE SEQUENCE [LARGE SCALE GENOMIC DNA]</scope>
    <source>
        <strain evidence="4 5">D2P1</strain>
    </source>
</reference>
<dbReference type="GO" id="GO:0008173">
    <property type="term" value="F:RNA methyltransferase activity"/>
    <property type="evidence" value="ECO:0007669"/>
    <property type="project" value="InterPro"/>
</dbReference>
<dbReference type="AlphaFoldDB" id="A0A7Y8GUT4"/>
<dbReference type="PANTHER" id="PTHR43191">
    <property type="entry name" value="RRNA METHYLTRANSFERASE 3"/>
    <property type="match status" value="1"/>
</dbReference>
<protein>
    <submittedName>
        <fullName evidence="4">RNA methyltransferase</fullName>
    </submittedName>
</protein>
<dbReference type="EMBL" id="VYGV01000006">
    <property type="protein sequence ID" value="NWF45232.1"/>
    <property type="molecule type" value="Genomic_DNA"/>
</dbReference>
<evidence type="ECO:0000256" key="2">
    <source>
        <dbReference type="ARBA" id="ARBA00022679"/>
    </source>
</evidence>
<evidence type="ECO:0000259" key="3">
    <source>
        <dbReference type="Pfam" id="PF00588"/>
    </source>
</evidence>
<dbReference type="Pfam" id="PF00588">
    <property type="entry name" value="SpoU_methylase"/>
    <property type="match status" value="1"/>
</dbReference>
<comment type="caution">
    <text evidence="4">The sequence shown here is derived from an EMBL/GenBank/DDBJ whole genome shotgun (WGS) entry which is preliminary data.</text>
</comment>
<dbReference type="InterPro" id="IPR051259">
    <property type="entry name" value="rRNA_Methyltransferase"/>
</dbReference>
<name>A0A7Y8GUT4_9BURK</name>
<keyword evidence="1 4" id="KW-0489">Methyltransferase</keyword>
<dbReference type="SUPFAM" id="SSF55315">
    <property type="entry name" value="L30e-like"/>
    <property type="match status" value="1"/>
</dbReference>
<dbReference type="GO" id="GO:0032259">
    <property type="term" value="P:methylation"/>
    <property type="evidence" value="ECO:0007669"/>
    <property type="project" value="UniProtKB-KW"/>
</dbReference>
<feature type="domain" description="tRNA/rRNA methyltransferase SpoU type" evidence="3">
    <location>
        <begin position="114"/>
        <end position="249"/>
    </location>
</feature>
<sequence>MNAPTAITSRDNPLLKRLRVLAQDNAAYRKQGQVWLEGDHLCRALLARGLRPVTAVFSETFWRQAPHDLRDAADHIVTVPDALMAGISGLESPAGVGFVWELPQAAALQSGAAAVVLDRLQDAGNVGSILRSAAAMGFAQVLALKGTAALWSPKVLRAGMGAHFGLHLVEGLSVDDLAGLSVPLLVTSSHQGDFLHRARLPWPCAWVLGHEGQGVSPALEALATQKVRIAQPGGEESLNVAAAAAICLHASAAGR</sequence>
<dbReference type="InterPro" id="IPR029028">
    <property type="entry name" value="Alpha/beta_knot_MTases"/>
</dbReference>
<gene>
    <name evidence="4" type="ORF">F3K02_08190</name>
</gene>
<proteinExistence type="predicted"/>
<organism evidence="4 5">
    <name type="scientific">Hydrogenophaga aromaticivorans</name>
    <dbReference type="NCBI Taxonomy" id="2610898"/>
    <lineage>
        <taxon>Bacteria</taxon>
        <taxon>Pseudomonadati</taxon>
        <taxon>Pseudomonadota</taxon>
        <taxon>Betaproteobacteria</taxon>
        <taxon>Burkholderiales</taxon>
        <taxon>Comamonadaceae</taxon>
        <taxon>Hydrogenophaga</taxon>
    </lineage>
</organism>
<dbReference type="InterPro" id="IPR029026">
    <property type="entry name" value="tRNA_m1G_MTases_N"/>
</dbReference>